<keyword evidence="3" id="KW-1185">Reference proteome</keyword>
<name>A0A1V3JTD0_9PAST</name>
<comment type="caution">
    <text evidence="2">The sequence shown here is derived from an EMBL/GenBank/DDBJ whole genome shotgun (WGS) entry which is preliminary data.</text>
</comment>
<reference evidence="2 3" key="1">
    <citation type="submission" date="2016-10" db="EMBL/GenBank/DDBJ databases">
        <title>Rodentibacter gen. nov. and new species.</title>
        <authorList>
            <person name="Christensen H."/>
        </authorList>
    </citation>
    <scope>NUCLEOTIDE SEQUENCE [LARGE SCALE GENOMIC DNA]</scope>
    <source>
        <strain evidence="2 3">Ac151</strain>
    </source>
</reference>
<feature type="domain" description="T6SS Phospholipase effector Tle1-like catalytic" evidence="1">
    <location>
        <begin position="140"/>
        <end position="251"/>
    </location>
</feature>
<accession>A0A1V3JTD0</accession>
<evidence type="ECO:0000313" key="3">
    <source>
        <dbReference type="Proteomes" id="UP000188602"/>
    </source>
</evidence>
<proteinExistence type="predicted"/>
<organism evidence="2 3">
    <name type="scientific">Rodentibacter myodis</name>
    <dbReference type="NCBI Taxonomy" id="1907939"/>
    <lineage>
        <taxon>Bacteria</taxon>
        <taxon>Pseudomonadati</taxon>
        <taxon>Pseudomonadota</taxon>
        <taxon>Gammaproteobacteria</taxon>
        <taxon>Pasteurellales</taxon>
        <taxon>Pasteurellaceae</taxon>
        <taxon>Rodentibacter</taxon>
    </lineage>
</organism>
<sequence length="266" mass="29809">MTCQVIRVGVFFDGTGNNLFNDEAGRSDNSISNIGKLFRLYRDGEVIKGRKVTECEIVIRSIYIEGVGTNQGKEDYLGGLAAGSQGGRRIRLAIAQLIDILDKYPLNEYRREIDVFGFSRGAATARDFINTLYRDERLLVRGVKIRFVGLFDTVGSFGLAGNDINWKPQHDDVTESDTIFYEIRGKTPSSKDFIPYNFNLYPQSAETIVHFIAMDEYRKNFPLSDTEGAGLTYQFIGAHSDVGGGYKKEEVEQVAVLQDKLLINSN</sequence>
<dbReference type="PANTHER" id="PTHR33840">
    <property type="match status" value="1"/>
</dbReference>
<dbReference type="STRING" id="1907939.BKL49_00920"/>
<protein>
    <recommendedName>
        <fullName evidence="1">T6SS Phospholipase effector Tle1-like catalytic domain-containing protein</fullName>
    </recommendedName>
</protein>
<dbReference type="AlphaFoldDB" id="A0A1V3JTD0"/>
<evidence type="ECO:0000259" key="1">
    <source>
        <dbReference type="Pfam" id="PF09994"/>
    </source>
</evidence>
<dbReference type="Proteomes" id="UP000188602">
    <property type="component" value="Unassembled WGS sequence"/>
</dbReference>
<evidence type="ECO:0000313" key="2">
    <source>
        <dbReference type="EMBL" id="OOF60060.1"/>
    </source>
</evidence>
<dbReference type="Pfam" id="PF09994">
    <property type="entry name" value="T6SS_Tle1-like_cat"/>
    <property type="match status" value="2"/>
</dbReference>
<dbReference type="PANTHER" id="PTHR33840:SF1">
    <property type="entry name" value="TLE1 PHOSPHOLIPASE DOMAIN-CONTAINING PROTEIN"/>
    <property type="match status" value="1"/>
</dbReference>
<gene>
    <name evidence="2" type="ORF">BKL49_00920</name>
</gene>
<dbReference type="OrthoDB" id="4378831at2"/>
<dbReference type="RefSeq" id="WP_077422774.1">
    <property type="nucleotide sequence ID" value="NZ_MLHQ01000002.1"/>
</dbReference>
<dbReference type="EMBL" id="MLHQ01000002">
    <property type="protein sequence ID" value="OOF60060.1"/>
    <property type="molecule type" value="Genomic_DNA"/>
</dbReference>
<dbReference type="InterPro" id="IPR018712">
    <property type="entry name" value="Tle1-like_cat"/>
</dbReference>
<feature type="domain" description="T6SS Phospholipase effector Tle1-like catalytic" evidence="1">
    <location>
        <begin position="10"/>
        <end position="128"/>
    </location>
</feature>